<dbReference type="OrthoDB" id="489472at2"/>
<dbReference type="Proteomes" id="UP000268857">
    <property type="component" value="Unassembled WGS sequence"/>
</dbReference>
<keyword evidence="2" id="KW-1185">Reference proteome</keyword>
<name>A0A3S0Y877_CHLFR</name>
<gene>
    <name evidence="1" type="ORF">PCC6912_00650</name>
</gene>
<dbReference type="RefSeq" id="WP_016874462.1">
    <property type="nucleotide sequence ID" value="NZ_AJLN01000116.1"/>
</dbReference>
<sequence>MSKAFIEELEDIFDFSESVENTGLFPTEEDLLILYEKFSGFEIPTNVFLQAIAIAAYDRASAFRYADYYVNVLKNENKRQNLLALEDESDFENN</sequence>
<accession>A0A3S0Y877</accession>
<dbReference type="EMBL" id="RSCJ01000001">
    <property type="protein sequence ID" value="RUR86622.1"/>
    <property type="molecule type" value="Genomic_DNA"/>
</dbReference>
<proteinExistence type="predicted"/>
<protein>
    <submittedName>
        <fullName evidence="1">Uncharacterized protein</fullName>
    </submittedName>
</protein>
<dbReference type="AlphaFoldDB" id="A0A3S0Y877"/>
<comment type="caution">
    <text evidence="1">The sequence shown here is derived from an EMBL/GenBank/DDBJ whole genome shotgun (WGS) entry which is preliminary data.</text>
</comment>
<reference evidence="1 2" key="1">
    <citation type="journal article" date="2019" name="Genome Biol. Evol.">
        <title>Day and night: Metabolic profiles and evolutionary relationships of six axenic non-marine cyanobacteria.</title>
        <authorList>
            <person name="Will S.E."/>
            <person name="Henke P."/>
            <person name="Boedeker C."/>
            <person name="Huang S."/>
            <person name="Brinkmann H."/>
            <person name="Rohde M."/>
            <person name="Jarek M."/>
            <person name="Friedl T."/>
            <person name="Seufert S."/>
            <person name="Schumacher M."/>
            <person name="Overmann J."/>
            <person name="Neumann-Schaal M."/>
            <person name="Petersen J."/>
        </authorList>
    </citation>
    <scope>NUCLEOTIDE SEQUENCE [LARGE SCALE GENOMIC DNA]</scope>
    <source>
        <strain evidence="1 2">PCC 6912</strain>
    </source>
</reference>
<dbReference type="STRING" id="211165.GCA_000317285_04972"/>
<evidence type="ECO:0000313" key="1">
    <source>
        <dbReference type="EMBL" id="RUR86622.1"/>
    </source>
</evidence>
<evidence type="ECO:0000313" key="2">
    <source>
        <dbReference type="Proteomes" id="UP000268857"/>
    </source>
</evidence>
<organism evidence="1 2">
    <name type="scientific">Chlorogloeopsis fritschii PCC 6912</name>
    <dbReference type="NCBI Taxonomy" id="211165"/>
    <lineage>
        <taxon>Bacteria</taxon>
        <taxon>Bacillati</taxon>
        <taxon>Cyanobacteriota</taxon>
        <taxon>Cyanophyceae</taxon>
        <taxon>Nostocales</taxon>
        <taxon>Chlorogloeopsidaceae</taxon>
        <taxon>Chlorogloeopsis</taxon>
    </lineage>
</organism>